<evidence type="ECO:0000256" key="3">
    <source>
        <dbReference type="ARBA" id="ARBA00022692"/>
    </source>
</evidence>
<organism evidence="10 11">
    <name type="scientific">Paramesorhizobium deserti</name>
    <dbReference type="NCBI Taxonomy" id="1494590"/>
    <lineage>
        <taxon>Bacteria</taxon>
        <taxon>Pseudomonadati</taxon>
        <taxon>Pseudomonadota</taxon>
        <taxon>Alphaproteobacteria</taxon>
        <taxon>Hyphomicrobiales</taxon>
        <taxon>Phyllobacteriaceae</taxon>
        <taxon>Paramesorhizobium</taxon>
    </lineage>
</organism>
<dbReference type="Pfam" id="PF02706">
    <property type="entry name" value="Wzz"/>
    <property type="match status" value="1"/>
</dbReference>
<keyword evidence="3 8" id="KW-0812">Transmembrane</keyword>
<dbReference type="OrthoDB" id="7786248at2"/>
<evidence type="ECO:0000256" key="2">
    <source>
        <dbReference type="ARBA" id="ARBA00022475"/>
    </source>
</evidence>
<dbReference type="PANTHER" id="PTHR32309:SF13">
    <property type="entry name" value="FERRIC ENTEROBACTIN TRANSPORT PROTEIN FEPE"/>
    <property type="match status" value="1"/>
</dbReference>
<keyword evidence="11" id="KW-1185">Reference proteome</keyword>
<evidence type="ECO:0000313" key="10">
    <source>
        <dbReference type="EMBL" id="KXF77683.1"/>
    </source>
</evidence>
<evidence type="ECO:0000256" key="7">
    <source>
        <dbReference type="SAM" id="MobiDB-lite"/>
    </source>
</evidence>
<evidence type="ECO:0000256" key="4">
    <source>
        <dbReference type="ARBA" id="ARBA00022989"/>
    </source>
</evidence>
<dbReference type="InterPro" id="IPR050445">
    <property type="entry name" value="Bact_polysacc_biosynth/exp"/>
</dbReference>
<comment type="caution">
    <text evidence="10">The sequence shown here is derived from an EMBL/GenBank/DDBJ whole genome shotgun (WGS) entry which is preliminary data.</text>
</comment>
<evidence type="ECO:0000256" key="1">
    <source>
        <dbReference type="ARBA" id="ARBA00004651"/>
    </source>
</evidence>
<dbReference type="InterPro" id="IPR003856">
    <property type="entry name" value="LPS_length_determ_N"/>
</dbReference>
<evidence type="ECO:0000256" key="6">
    <source>
        <dbReference type="SAM" id="Coils"/>
    </source>
</evidence>
<evidence type="ECO:0000313" key="11">
    <source>
        <dbReference type="Proteomes" id="UP000070107"/>
    </source>
</evidence>
<dbReference type="PANTHER" id="PTHR32309">
    <property type="entry name" value="TYROSINE-PROTEIN KINASE"/>
    <property type="match status" value="1"/>
</dbReference>
<keyword evidence="2" id="KW-1003">Cell membrane</keyword>
<feature type="domain" description="Polysaccharide chain length determinant N-terminal" evidence="9">
    <location>
        <begin position="12"/>
        <end position="101"/>
    </location>
</feature>
<gene>
    <name evidence="10" type="ORF">ATN84_10095</name>
</gene>
<dbReference type="RefSeq" id="WP_068881868.1">
    <property type="nucleotide sequence ID" value="NZ_LNTU01000012.1"/>
</dbReference>
<reference evidence="10 11" key="1">
    <citation type="submission" date="2015-11" db="EMBL/GenBank/DDBJ databases">
        <title>Draft genome sequence of Paramesorhizobium deserti A-3-E, a strain highly resistant to diverse beta-lactam antibiotics.</title>
        <authorList>
            <person name="Lv R."/>
            <person name="Yang X."/>
            <person name="Fang N."/>
            <person name="Guo J."/>
            <person name="Luo X."/>
            <person name="Peng F."/>
            <person name="Yang R."/>
            <person name="Cui Y."/>
            <person name="Fang C."/>
            <person name="Song Y."/>
        </authorList>
    </citation>
    <scope>NUCLEOTIDE SEQUENCE [LARGE SCALE GENOMIC DNA]</scope>
    <source>
        <strain evidence="10 11">A-3-E</strain>
    </source>
</reference>
<feature type="region of interest" description="Disordered" evidence="7">
    <location>
        <begin position="478"/>
        <end position="510"/>
    </location>
</feature>
<feature type="region of interest" description="Disordered" evidence="7">
    <location>
        <begin position="714"/>
        <end position="735"/>
    </location>
</feature>
<proteinExistence type="predicted"/>
<name>A0A135HWW5_9HYPH</name>
<dbReference type="NCBIfam" id="TIGR01005">
    <property type="entry name" value="eps_transp_fam"/>
    <property type="match status" value="1"/>
</dbReference>
<dbReference type="EMBL" id="LNTU01000012">
    <property type="protein sequence ID" value="KXF77683.1"/>
    <property type="molecule type" value="Genomic_DNA"/>
</dbReference>
<comment type="subcellular location">
    <subcellularLocation>
        <location evidence="1">Cell membrane</location>
        <topology evidence="1">Multi-pass membrane protein</topology>
    </subcellularLocation>
</comment>
<dbReference type="Gene3D" id="3.40.50.300">
    <property type="entry name" value="P-loop containing nucleotide triphosphate hydrolases"/>
    <property type="match status" value="1"/>
</dbReference>
<feature type="coiled-coil region" evidence="6">
    <location>
        <begin position="289"/>
        <end position="383"/>
    </location>
</feature>
<dbReference type="STRING" id="1494590.ATN84_10095"/>
<dbReference type="AlphaFoldDB" id="A0A135HWW5"/>
<keyword evidence="4 8" id="KW-1133">Transmembrane helix</keyword>
<feature type="transmembrane region" description="Helical" evidence="8">
    <location>
        <begin position="432"/>
        <end position="452"/>
    </location>
</feature>
<dbReference type="InterPro" id="IPR005700">
    <property type="entry name" value="EPS_ExoP-like"/>
</dbReference>
<feature type="compositionally biased region" description="Low complexity" evidence="7">
    <location>
        <begin position="478"/>
        <end position="492"/>
    </location>
</feature>
<feature type="transmembrane region" description="Helical" evidence="8">
    <location>
        <begin position="26"/>
        <end position="48"/>
    </location>
</feature>
<keyword evidence="6" id="KW-0175">Coiled coil</keyword>
<evidence type="ECO:0000256" key="5">
    <source>
        <dbReference type="ARBA" id="ARBA00023136"/>
    </source>
</evidence>
<evidence type="ECO:0000259" key="9">
    <source>
        <dbReference type="Pfam" id="PF02706"/>
    </source>
</evidence>
<keyword evidence="5 8" id="KW-0472">Membrane</keyword>
<accession>A0A135HWW5</accession>
<dbReference type="GO" id="GO:0004713">
    <property type="term" value="F:protein tyrosine kinase activity"/>
    <property type="evidence" value="ECO:0007669"/>
    <property type="project" value="TreeGrafter"/>
</dbReference>
<protein>
    <submittedName>
        <fullName evidence="10">Chain-length determining protein</fullName>
    </submittedName>
</protein>
<sequence length="735" mass="79202">MSGAGSVGNDVDIDLGALFGSLRRHWLFILAGALVLAALALLFCLLSTPEYRAETRILIETRESVFTRPNGETAADRPVLDQEGVKSQVEVITSSDLLKKVGASLKLAETDEFGRPSLLSRGLIALGLKPDPAKIGGNEYMLREMREHLQVYNVPDSRVIVVQFSSEDPALAAKVSNAIGDEYIALQRAAKLQSTDDATGWLEPEIADLTKRVKDAEAKVANYRASSDLLVGQNDSPIANQQLSDISSELSRVRANRAASEARAASIRAALQTGAALDTVPDIVSSGLMQRLRERQIQLNAQIADLSTSLLDGHPRIRALRSQLSDLNQQIRAEGRKILESLENEASLAKLREVELTRELNTMKAQAARAGDQEVELRALQREATAQRELLQTYLTRYREAASRTDRNYLPVDARVFSRADTPAEPYFPKTLAIVSATFFAGLLLLSIFVLLRELFSGRAMRPVEGVAQAPANEIQMPAAAAEAAEPASEGAVTEEKTAPRPSYAAPPPASVETIQQIYDSYTTLGEDVPENPHSVHAVASRLIELGMTRGLVVSPEGDDGSAASVHLTRELADRKLRSILIDMTGTGAISRAMLDGKEMAGITDLLASEKQFTDVIHSDHYSDAHVMPLGLADPERAMRAVDRLPIILDALEAAYDAVIVESGPSTAENVKRLIGTATQVILSVVDPDNNAVALSALDLDENGLDDVLILMGAEPDVPTPPSGGEKKSGSQPTL</sequence>
<dbReference type="Proteomes" id="UP000070107">
    <property type="component" value="Unassembled WGS sequence"/>
</dbReference>
<dbReference type="InterPro" id="IPR027417">
    <property type="entry name" value="P-loop_NTPase"/>
</dbReference>
<dbReference type="SUPFAM" id="SSF52540">
    <property type="entry name" value="P-loop containing nucleoside triphosphate hydrolases"/>
    <property type="match status" value="1"/>
</dbReference>
<evidence type="ECO:0000256" key="8">
    <source>
        <dbReference type="SAM" id="Phobius"/>
    </source>
</evidence>
<dbReference type="GO" id="GO:0005886">
    <property type="term" value="C:plasma membrane"/>
    <property type="evidence" value="ECO:0007669"/>
    <property type="project" value="UniProtKB-SubCell"/>
</dbReference>